<dbReference type="InterPro" id="IPR035647">
    <property type="entry name" value="EFG_III/V"/>
</dbReference>
<dbReference type="PRINTS" id="PR00315">
    <property type="entry name" value="ELONGATNFCT"/>
</dbReference>
<dbReference type="GO" id="GO:0003924">
    <property type="term" value="F:GTPase activity"/>
    <property type="evidence" value="ECO:0007669"/>
    <property type="project" value="InterPro"/>
</dbReference>
<dbReference type="NCBIfam" id="TIGR00503">
    <property type="entry name" value="prfC"/>
    <property type="match status" value="1"/>
</dbReference>
<protein>
    <recommendedName>
        <fullName evidence="7 8">Peptide chain release factor 3</fullName>
        <shortName evidence="8">RF-3</shortName>
    </recommendedName>
</protein>
<dbReference type="FunFam" id="3.30.70.3280:FF:000001">
    <property type="entry name" value="Peptide chain release factor 3"/>
    <property type="match status" value="1"/>
</dbReference>
<dbReference type="InterPro" id="IPR004548">
    <property type="entry name" value="PrfC"/>
</dbReference>
<dbReference type="PROSITE" id="PS00301">
    <property type="entry name" value="G_TR_1"/>
    <property type="match status" value="1"/>
</dbReference>
<reference evidence="10 11" key="1">
    <citation type="submission" date="2020-08" db="EMBL/GenBank/DDBJ databases">
        <title>Acidobacteriota in marine sediments use diverse sulfur dissimilation pathways.</title>
        <authorList>
            <person name="Wasmund K."/>
        </authorList>
    </citation>
    <scope>NUCLEOTIDE SEQUENCE [LARGE SCALE GENOMIC DNA]</scope>
    <source>
        <strain evidence="10">MAG AM4</strain>
    </source>
</reference>
<dbReference type="InterPro" id="IPR027417">
    <property type="entry name" value="P-loop_NTPase"/>
</dbReference>
<dbReference type="Gene3D" id="3.30.70.3280">
    <property type="entry name" value="Peptide chain release factor 3, domain III"/>
    <property type="match status" value="1"/>
</dbReference>
<evidence type="ECO:0000259" key="9">
    <source>
        <dbReference type="PROSITE" id="PS51722"/>
    </source>
</evidence>
<dbReference type="SUPFAM" id="SSF50447">
    <property type="entry name" value="Translation proteins"/>
    <property type="match status" value="1"/>
</dbReference>
<keyword evidence="6 8" id="KW-0342">GTP-binding</keyword>
<evidence type="ECO:0000256" key="2">
    <source>
        <dbReference type="ARBA" id="ARBA00009978"/>
    </source>
</evidence>
<dbReference type="GO" id="GO:0005525">
    <property type="term" value="F:GTP binding"/>
    <property type="evidence" value="ECO:0007669"/>
    <property type="project" value="UniProtKB-UniRule"/>
</dbReference>
<dbReference type="CDD" id="cd04169">
    <property type="entry name" value="RF3"/>
    <property type="match status" value="1"/>
</dbReference>
<dbReference type="GO" id="GO:0016150">
    <property type="term" value="F:translation release factor activity, codon nonspecific"/>
    <property type="evidence" value="ECO:0007669"/>
    <property type="project" value="TreeGrafter"/>
</dbReference>
<name>A0A8J6XRI1_9BACT</name>
<dbReference type="PANTHER" id="PTHR43556:SF2">
    <property type="entry name" value="PEPTIDE CHAIN RELEASE FACTOR RF3"/>
    <property type="match status" value="1"/>
</dbReference>
<keyword evidence="3 8" id="KW-0963">Cytoplasm</keyword>
<keyword evidence="4 8" id="KW-0547">Nucleotide-binding</keyword>
<dbReference type="InterPro" id="IPR005225">
    <property type="entry name" value="Small_GTP-bd"/>
</dbReference>
<dbReference type="InterPro" id="IPR038467">
    <property type="entry name" value="RF3_dom_3_sf"/>
</dbReference>
<comment type="caution">
    <text evidence="10">The sequence shown here is derived from an EMBL/GenBank/DDBJ whole genome shotgun (WGS) entry which is preliminary data.</text>
</comment>
<dbReference type="InterPro" id="IPR032090">
    <property type="entry name" value="RF3_C"/>
</dbReference>
<evidence type="ECO:0000313" key="11">
    <source>
        <dbReference type="Proteomes" id="UP000648239"/>
    </source>
</evidence>
<evidence type="ECO:0000256" key="5">
    <source>
        <dbReference type="ARBA" id="ARBA00022917"/>
    </source>
</evidence>
<dbReference type="NCBIfam" id="TIGR00231">
    <property type="entry name" value="small_GTP"/>
    <property type="match status" value="1"/>
</dbReference>
<comment type="function">
    <text evidence="8">Increases the formation of ribosomal termination complexes and stimulates activities of RF-1 and RF-2. It binds guanine nucleotides and has strong preference for UGA stop codons. It may interact directly with the ribosome. The stimulation of RF-1 and RF-2 is significantly reduced by GTP and GDP, but not by GMP.</text>
</comment>
<dbReference type="InterPro" id="IPR000795">
    <property type="entry name" value="T_Tr_GTP-bd_dom"/>
</dbReference>
<comment type="similarity">
    <text evidence="2 8">Belongs to the TRAFAC class translation factor GTPase superfamily. Classic translation factor GTPase family. PrfC subfamily.</text>
</comment>
<dbReference type="InterPro" id="IPR009000">
    <property type="entry name" value="Transl_B-barrel_sf"/>
</dbReference>
<evidence type="ECO:0000256" key="4">
    <source>
        <dbReference type="ARBA" id="ARBA00022741"/>
    </source>
</evidence>
<evidence type="ECO:0000313" key="10">
    <source>
        <dbReference type="EMBL" id="MBD3867207.1"/>
    </source>
</evidence>
<dbReference type="GO" id="GO:0016149">
    <property type="term" value="F:translation release factor activity, codon specific"/>
    <property type="evidence" value="ECO:0007669"/>
    <property type="project" value="UniProtKB-UniRule"/>
</dbReference>
<comment type="subcellular location">
    <subcellularLocation>
        <location evidence="1 8">Cytoplasm</location>
    </subcellularLocation>
</comment>
<evidence type="ECO:0000256" key="1">
    <source>
        <dbReference type="ARBA" id="ARBA00004496"/>
    </source>
</evidence>
<feature type="binding site" evidence="8">
    <location>
        <begin position="144"/>
        <end position="147"/>
    </location>
    <ligand>
        <name>GTP</name>
        <dbReference type="ChEBI" id="CHEBI:37565"/>
    </ligand>
</feature>
<dbReference type="InterPro" id="IPR053905">
    <property type="entry name" value="EF-G-like_DII"/>
</dbReference>
<dbReference type="HAMAP" id="MF_00072">
    <property type="entry name" value="Rel_fac_3"/>
    <property type="match status" value="1"/>
</dbReference>
<proteinExistence type="inferred from homology"/>
<dbReference type="PANTHER" id="PTHR43556">
    <property type="entry name" value="PEPTIDE CHAIN RELEASE FACTOR RF3"/>
    <property type="match status" value="1"/>
</dbReference>
<organism evidence="10 11">
    <name type="scientific">Candidatus Polarisedimenticola svalbardensis</name>
    <dbReference type="NCBI Taxonomy" id="2886004"/>
    <lineage>
        <taxon>Bacteria</taxon>
        <taxon>Pseudomonadati</taxon>
        <taxon>Acidobacteriota</taxon>
        <taxon>Candidatus Polarisedimenticolia</taxon>
        <taxon>Candidatus Polarisedimenticolales</taxon>
        <taxon>Candidatus Polarisedimenticolaceae</taxon>
        <taxon>Candidatus Polarisedimenticola</taxon>
    </lineage>
</organism>
<keyword evidence="5 8" id="KW-0648">Protein biosynthesis</keyword>
<accession>A0A8J6XRI1</accession>
<feature type="binding site" evidence="8">
    <location>
        <begin position="90"/>
        <end position="94"/>
    </location>
    <ligand>
        <name>GTP</name>
        <dbReference type="ChEBI" id="CHEBI:37565"/>
    </ligand>
</feature>
<dbReference type="Pfam" id="PF22042">
    <property type="entry name" value="EF-G_D2"/>
    <property type="match status" value="1"/>
</dbReference>
<dbReference type="Gene3D" id="2.40.30.10">
    <property type="entry name" value="Translation factors"/>
    <property type="match status" value="1"/>
</dbReference>
<evidence type="ECO:0000256" key="8">
    <source>
        <dbReference type="HAMAP-Rule" id="MF_00072"/>
    </source>
</evidence>
<feature type="binding site" evidence="8">
    <location>
        <begin position="22"/>
        <end position="29"/>
    </location>
    <ligand>
        <name>GTP</name>
        <dbReference type="ChEBI" id="CHEBI:37565"/>
    </ligand>
</feature>
<dbReference type="Pfam" id="PF16658">
    <property type="entry name" value="RF3_C"/>
    <property type="match status" value="1"/>
</dbReference>
<dbReference type="SUPFAM" id="SSF52540">
    <property type="entry name" value="P-loop containing nucleoside triphosphate hydrolases"/>
    <property type="match status" value="1"/>
</dbReference>
<dbReference type="GO" id="GO:0005829">
    <property type="term" value="C:cytosol"/>
    <property type="evidence" value="ECO:0007669"/>
    <property type="project" value="TreeGrafter"/>
</dbReference>
<dbReference type="FunFam" id="3.40.50.300:FF:000542">
    <property type="entry name" value="Peptide chain release factor 3"/>
    <property type="match status" value="1"/>
</dbReference>
<evidence type="ECO:0000256" key="3">
    <source>
        <dbReference type="ARBA" id="ARBA00022490"/>
    </source>
</evidence>
<dbReference type="Pfam" id="PF00009">
    <property type="entry name" value="GTP_EFTU"/>
    <property type="match status" value="1"/>
</dbReference>
<dbReference type="NCBIfam" id="NF001964">
    <property type="entry name" value="PRK00741.1"/>
    <property type="match status" value="1"/>
</dbReference>
<dbReference type="GO" id="GO:0006449">
    <property type="term" value="P:regulation of translational termination"/>
    <property type="evidence" value="ECO:0007669"/>
    <property type="project" value="UniProtKB-UniRule"/>
</dbReference>
<dbReference type="Gene3D" id="3.40.50.300">
    <property type="entry name" value="P-loop containing nucleotide triphosphate hydrolases"/>
    <property type="match status" value="1"/>
</dbReference>
<sequence length="539" mass="60151">MSAETKQLSREIERRRTFAIISHPDAGKTTLTEKLLLYGGAIRQAGAVRARRAARHATSDWLELEKQRGISVSSSVMTFEHDGFRVNILDTPGHHDFSEDTYRTLAAADSAVMLIDAAKGVEPQTRKLFHVCRMRGIPIFTFVNKMDRQGRDPLELMTEIEEVLGIHATPVNWPVGAGADFKGVYDRLQKRLLLFHGGDHGSTQVEREIIDGEPGSGPVREALGPLADEIIDSLELLEGAGENLDPAKVRAGELTPMFFGSALTNFGVLPFLESFLELAPVPYARPSSKGPIDPAVNPFSAFVFKIQANMDPDHRDRVAFVRVCSGVFRKGESTTHVPSAKKIRLANSTLLMARDRSSVDEAYPGDVIGLFDPGIFRIGDTLSDEGDFTYEGIPSFPPEHFVRVRVAEVLRRKSLEKGLLQLTQEGLVQLFKDPDSGSAAPILGAIGPLQFDVLKFRMEAEYKVEMRLDPLPYTVARWIRGTYDPETFRYASNARVVEDREGRKVLLLERIYSLNHYEQNHPELELAETPFDHQFDQVP</sequence>
<dbReference type="InterPro" id="IPR041732">
    <property type="entry name" value="RF3_GTP-bd"/>
</dbReference>
<dbReference type="AlphaFoldDB" id="A0A8J6XRI1"/>
<dbReference type="PROSITE" id="PS51722">
    <property type="entry name" value="G_TR_2"/>
    <property type="match status" value="1"/>
</dbReference>
<evidence type="ECO:0000256" key="6">
    <source>
        <dbReference type="ARBA" id="ARBA00023134"/>
    </source>
</evidence>
<dbReference type="Proteomes" id="UP000648239">
    <property type="component" value="Unassembled WGS sequence"/>
</dbReference>
<feature type="domain" description="Tr-type G" evidence="9">
    <location>
        <begin position="13"/>
        <end position="283"/>
    </location>
</feature>
<evidence type="ECO:0000256" key="7">
    <source>
        <dbReference type="ARBA" id="ARBA00073639"/>
    </source>
</evidence>
<dbReference type="EMBL" id="JACXWD010000007">
    <property type="protein sequence ID" value="MBD3867207.1"/>
    <property type="molecule type" value="Genomic_DNA"/>
</dbReference>
<gene>
    <name evidence="8" type="primary">prfC</name>
    <name evidence="10" type="ORF">IFK94_03695</name>
</gene>
<dbReference type="InterPro" id="IPR031157">
    <property type="entry name" value="G_TR_CS"/>
</dbReference>
<dbReference type="SUPFAM" id="SSF54980">
    <property type="entry name" value="EF-G C-terminal domain-like"/>
    <property type="match status" value="1"/>
</dbReference>